<gene>
    <name evidence="1" type="ORF">DOTSEDRAFT_165309</name>
</gene>
<keyword evidence="2" id="KW-1185">Reference proteome</keyword>
<name>N1Q5F1_DOTSN</name>
<reference evidence="2" key="1">
    <citation type="journal article" date="2012" name="PLoS Genet.">
        <title>The genomes of the fungal plant pathogens Cladosporium fulvum and Dothistroma septosporum reveal adaptation to different hosts and lifestyles but also signatures of common ancestry.</title>
        <authorList>
            <person name="de Wit P.J.G.M."/>
            <person name="van der Burgt A."/>
            <person name="Oekmen B."/>
            <person name="Stergiopoulos I."/>
            <person name="Abd-Elsalam K.A."/>
            <person name="Aerts A.L."/>
            <person name="Bahkali A.H."/>
            <person name="Beenen H.G."/>
            <person name="Chettri P."/>
            <person name="Cox M.P."/>
            <person name="Datema E."/>
            <person name="de Vries R.P."/>
            <person name="Dhillon B."/>
            <person name="Ganley A.R."/>
            <person name="Griffiths S.A."/>
            <person name="Guo Y."/>
            <person name="Hamelin R.C."/>
            <person name="Henrissat B."/>
            <person name="Kabir M.S."/>
            <person name="Jashni M.K."/>
            <person name="Kema G."/>
            <person name="Klaubauf S."/>
            <person name="Lapidus A."/>
            <person name="Levasseur A."/>
            <person name="Lindquist E."/>
            <person name="Mehrabi R."/>
            <person name="Ohm R.A."/>
            <person name="Owen T.J."/>
            <person name="Salamov A."/>
            <person name="Schwelm A."/>
            <person name="Schijlen E."/>
            <person name="Sun H."/>
            <person name="van den Burg H.A."/>
            <person name="van Ham R.C.H.J."/>
            <person name="Zhang S."/>
            <person name="Goodwin S.B."/>
            <person name="Grigoriev I.V."/>
            <person name="Collemare J."/>
            <person name="Bradshaw R.E."/>
        </authorList>
    </citation>
    <scope>NUCLEOTIDE SEQUENCE [LARGE SCALE GENOMIC DNA]</scope>
    <source>
        <strain evidence="2">NZE10 / CBS 128990</strain>
    </source>
</reference>
<sequence length="198" mass="21082">MSPFGSVARYILPASLPFDVEPSSVNVVLEVVVLSPMIMMADVVRFKAMVDELNEEIVLDKVALPLELVPREDPDILALVLTPAEAVSAVRETLELNVFDSAGEEALLVAAVSAGGVAAGLLDDKPVPCRGRRTLKSSVPPTGVCCTLGLPSSSWWECDRAAANDVCVRRCSTEWENEAMASDEATVLLSELDVCPAV</sequence>
<dbReference type="AlphaFoldDB" id="N1Q5F1"/>
<dbReference type="EMBL" id="KB446535">
    <property type="protein sequence ID" value="EME50234.1"/>
    <property type="molecule type" value="Genomic_DNA"/>
</dbReference>
<protein>
    <submittedName>
        <fullName evidence="1">Uncharacterized protein</fullName>
    </submittedName>
</protein>
<accession>N1Q5F1</accession>
<dbReference type="HOGENOM" id="CLU_1378083_0_0_1"/>
<evidence type="ECO:0000313" key="2">
    <source>
        <dbReference type="Proteomes" id="UP000016933"/>
    </source>
</evidence>
<evidence type="ECO:0000313" key="1">
    <source>
        <dbReference type="EMBL" id="EME50234.1"/>
    </source>
</evidence>
<organism evidence="1 2">
    <name type="scientific">Dothistroma septosporum (strain NZE10 / CBS 128990)</name>
    <name type="common">Red band needle blight fungus</name>
    <name type="synonym">Mycosphaerella pini</name>
    <dbReference type="NCBI Taxonomy" id="675120"/>
    <lineage>
        <taxon>Eukaryota</taxon>
        <taxon>Fungi</taxon>
        <taxon>Dikarya</taxon>
        <taxon>Ascomycota</taxon>
        <taxon>Pezizomycotina</taxon>
        <taxon>Dothideomycetes</taxon>
        <taxon>Dothideomycetidae</taxon>
        <taxon>Mycosphaerellales</taxon>
        <taxon>Mycosphaerellaceae</taxon>
        <taxon>Dothistroma</taxon>
    </lineage>
</organism>
<reference evidence="1 2" key="2">
    <citation type="journal article" date="2012" name="PLoS Pathog.">
        <title>Diverse lifestyles and strategies of plant pathogenesis encoded in the genomes of eighteen Dothideomycetes fungi.</title>
        <authorList>
            <person name="Ohm R.A."/>
            <person name="Feau N."/>
            <person name="Henrissat B."/>
            <person name="Schoch C.L."/>
            <person name="Horwitz B.A."/>
            <person name="Barry K.W."/>
            <person name="Condon B.J."/>
            <person name="Copeland A.C."/>
            <person name="Dhillon B."/>
            <person name="Glaser F."/>
            <person name="Hesse C.N."/>
            <person name="Kosti I."/>
            <person name="LaButti K."/>
            <person name="Lindquist E.A."/>
            <person name="Lucas S."/>
            <person name="Salamov A.A."/>
            <person name="Bradshaw R.E."/>
            <person name="Ciuffetti L."/>
            <person name="Hamelin R.C."/>
            <person name="Kema G.H.J."/>
            <person name="Lawrence C."/>
            <person name="Scott J.A."/>
            <person name="Spatafora J.W."/>
            <person name="Turgeon B.G."/>
            <person name="de Wit P.J.G.M."/>
            <person name="Zhong S."/>
            <person name="Goodwin S.B."/>
            <person name="Grigoriev I.V."/>
        </authorList>
    </citation>
    <scope>NUCLEOTIDE SEQUENCE [LARGE SCALE GENOMIC DNA]</scope>
    <source>
        <strain evidence="2">NZE10 / CBS 128990</strain>
    </source>
</reference>
<proteinExistence type="predicted"/>
<dbReference type="Proteomes" id="UP000016933">
    <property type="component" value="Unassembled WGS sequence"/>
</dbReference>